<evidence type="ECO:0000313" key="2">
    <source>
        <dbReference type="EMBL" id="KWA84003.1"/>
    </source>
</evidence>
<dbReference type="RefSeq" id="WP_060192384.1">
    <property type="nucleotide sequence ID" value="NZ_LPHD01000049.1"/>
</dbReference>
<evidence type="ECO:0000313" key="3">
    <source>
        <dbReference type="Proteomes" id="UP000060630"/>
    </source>
</evidence>
<gene>
    <name evidence="2" type="ORF">WL29_21805</name>
</gene>
<dbReference type="Proteomes" id="UP000060630">
    <property type="component" value="Unassembled WGS sequence"/>
</dbReference>
<reference evidence="2 3" key="1">
    <citation type="submission" date="2015-11" db="EMBL/GenBank/DDBJ databases">
        <title>Expanding the genomic diversity of Burkholderia species for the development of highly accurate diagnostics.</title>
        <authorList>
            <person name="Sahl J."/>
            <person name="Keim P."/>
            <person name="Wagner D."/>
        </authorList>
    </citation>
    <scope>NUCLEOTIDE SEQUENCE [LARGE SCALE GENOMIC DNA]</scope>
    <source>
        <strain evidence="2 3">MSMB2087WGS</strain>
    </source>
</reference>
<feature type="region of interest" description="Disordered" evidence="1">
    <location>
        <begin position="318"/>
        <end position="347"/>
    </location>
</feature>
<feature type="compositionally biased region" description="Polar residues" evidence="1">
    <location>
        <begin position="320"/>
        <end position="347"/>
    </location>
</feature>
<name>A0A106QCY4_9BURK</name>
<sequence length="347" mass="38154">MSQQNHEYLDVVKLLVSNFREDKPLLDGAVLFRGSRYGDQQPGPNSPGELHAHLLPQVAASYTHNWGKGEAFIDTYPIDREKTRFYANLSLDEHLKGNQVKSYSVAEVERAIRPLVENLAYLPSTSKGWDGNVENLERYIKSSFYEAGVPVLKRDGAENQPQEKFYYSGGPKVDTVKDVLNNIERVTPLNEARAKEGYAHARSSQVAKAIDKIEALHPEASRAFQVLRGAVQRDQAAIVLEKHGDKPLMDFISAARNEPNSEAQSRVLRLAQGLANSLDSPDANIRSRALTVTSQIAKLEPDAATLKDVGQAVAKVNLKSHGSTMESSGTPPPQKASTSATDHSMAR</sequence>
<dbReference type="EMBL" id="LPHD01000049">
    <property type="protein sequence ID" value="KWA84003.1"/>
    <property type="molecule type" value="Genomic_DNA"/>
</dbReference>
<proteinExistence type="predicted"/>
<dbReference type="AlphaFoldDB" id="A0A106QCY4"/>
<evidence type="ECO:0000256" key="1">
    <source>
        <dbReference type="SAM" id="MobiDB-lite"/>
    </source>
</evidence>
<protein>
    <submittedName>
        <fullName evidence="2">Uncharacterized protein</fullName>
    </submittedName>
</protein>
<accession>A0A106QCY4</accession>
<organism evidence="2 3">
    <name type="scientific">Burkholderia ubonensis</name>
    <dbReference type="NCBI Taxonomy" id="101571"/>
    <lineage>
        <taxon>Bacteria</taxon>
        <taxon>Pseudomonadati</taxon>
        <taxon>Pseudomonadota</taxon>
        <taxon>Betaproteobacteria</taxon>
        <taxon>Burkholderiales</taxon>
        <taxon>Burkholderiaceae</taxon>
        <taxon>Burkholderia</taxon>
        <taxon>Burkholderia cepacia complex</taxon>
    </lineage>
</organism>
<comment type="caution">
    <text evidence="2">The sequence shown here is derived from an EMBL/GenBank/DDBJ whole genome shotgun (WGS) entry which is preliminary data.</text>
</comment>